<evidence type="ECO:0000313" key="12">
    <source>
        <dbReference type="Proteomes" id="UP000315750"/>
    </source>
</evidence>
<feature type="domain" description="RNA-binding S4" evidence="9">
    <location>
        <begin position="98"/>
        <end position="162"/>
    </location>
</feature>
<dbReference type="PROSITE" id="PS50889">
    <property type="entry name" value="S4"/>
    <property type="match status" value="1"/>
</dbReference>
<dbReference type="SMART" id="SM00363">
    <property type="entry name" value="S4"/>
    <property type="match status" value="1"/>
</dbReference>
<evidence type="ECO:0000256" key="3">
    <source>
        <dbReference type="ARBA" id="ARBA00022884"/>
    </source>
</evidence>
<dbReference type="InterPro" id="IPR002942">
    <property type="entry name" value="S4_RNA-bd"/>
</dbReference>
<evidence type="ECO:0000256" key="5">
    <source>
        <dbReference type="ARBA" id="ARBA00023274"/>
    </source>
</evidence>
<comment type="similarity">
    <text evidence="1 7 8">Belongs to the universal ribosomal protein uS4 family.</text>
</comment>
<keyword evidence="2 7" id="KW-0699">rRNA-binding</keyword>
<dbReference type="GO" id="GO:0015935">
    <property type="term" value="C:small ribosomal subunit"/>
    <property type="evidence" value="ECO:0007669"/>
    <property type="project" value="InterPro"/>
</dbReference>
<evidence type="ECO:0000256" key="2">
    <source>
        <dbReference type="ARBA" id="ARBA00022730"/>
    </source>
</evidence>
<keyword evidence="5 7" id="KW-0687">Ribonucleoprotein</keyword>
<evidence type="ECO:0000256" key="8">
    <source>
        <dbReference type="RuleBase" id="RU003699"/>
    </source>
</evidence>
<dbReference type="RefSeq" id="WP_145250301.1">
    <property type="nucleotide sequence ID" value="NZ_CP036278.1"/>
</dbReference>
<dbReference type="Gene3D" id="3.10.290.10">
    <property type="entry name" value="RNA-binding S4 domain"/>
    <property type="match status" value="1"/>
</dbReference>
<keyword evidence="3 7" id="KW-0694">RNA-binding</keyword>
<evidence type="ECO:0000259" key="9">
    <source>
        <dbReference type="SMART" id="SM00363"/>
    </source>
</evidence>
<dbReference type="AlphaFoldDB" id="A0A518AUL1"/>
<reference evidence="11 12" key="1">
    <citation type="submission" date="2019-02" db="EMBL/GenBank/DDBJ databases">
        <title>Deep-cultivation of Planctomycetes and their phenomic and genomic characterization uncovers novel biology.</title>
        <authorList>
            <person name="Wiegand S."/>
            <person name="Jogler M."/>
            <person name="Boedeker C."/>
            <person name="Pinto D."/>
            <person name="Vollmers J."/>
            <person name="Rivas-Marin E."/>
            <person name="Kohn T."/>
            <person name="Peeters S.H."/>
            <person name="Heuer A."/>
            <person name="Rast P."/>
            <person name="Oberbeckmann S."/>
            <person name="Bunk B."/>
            <person name="Jeske O."/>
            <person name="Meyerdierks A."/>
            <person name="Storesund J.E."/>
            <person name="Kallscheuer N."/>
            <person name="Luecker S."/>
            <person name="Lage O.M."/>
            <person name="Pohl T."/>
            <person name="Merkel B.J."/>
            <person name="Hornburger P."/>
            <person name="Mueller R.-W."/>
            <person name="Bruemmer F."/>
            <person name="Labrenz M."/>
            <person name="Spormann A.M."/>
            <person name="Op den Camp H."/>
            <person name="Overmann J."/>
            <person name="Amann R."/>
            <person name="Jetten M.S.M."/>
            <person name="Mascher T."/>
            <person name="Medema M.H."/>
            <person name="Devos D.P."/>
            <person name="Kaster A.-K."/>
            <person name="Ovreas L."/>
            <person name="Rohde M."/>
            <person name="Galperin M.Y."/>
            <person name="Jogler C."/>
        </authorList>
    </citation>
    <scope>NUCLEOTIDE SEQUENCE [LARGE SCALE GENOMIC DNA]</scope>
    <source>
        <strain evidence="11 12">Pan181</strain>
    </source>
</reference>
<evidence type="ECO:0000256" key="6">
    <source>
        <dbReference type="ARBA" id="ARBA00035254"/>
    </source>
</evidence>
<dbReference type="Pfam" id="PF00163">
    <property type="entry name" value="Ribosomal_S4"/>
    <property type="match status" value="1"/>
</dbReference>
<sequence>MARYTGPVCRLCRRDGMKLFLKGTRCDTAKCAFERRDSPPGMQQTRRGKLTDYAIHLREKQKVKHYYGVLERQFRRYYSEAERLKGNTGDNLLTLLERRLDNVVHRLGFGLSRSAARQLVNHGHITVNGRAVDIPSYQVRPGDVIRVKNKAKSLDRVRQALGEGSGRDIPDYLSVDSEGVPEGIVGRLPSADDVSLPVQTQLIVELCSR</sequence>
<dbReference type="InterPro" id="IPR036986">
    <property type="entry name" value="S4_RNA-bd_sf"/>
</dbReference>
<dbReference type="GO" id="GO:0042274">
    <property type="term" value="P:ribosomal small subunit biogenesis"/>
    <property type="evidence" value="ECO:0007669"/>
    <property type="project" value="TreeGrafter"/>
</dbReference>
<organism evidence="11 12">
    <name type="scientific">Aeoliella mucimassa</name>
    <dbReference type="NCBI Taxonomy" id="2527972"/>
    <lineage>
        <taxon>Bacteria</taxon>
        <taxon>Pseudomonadati</taxon>
        <taxon>Planctomycetota</taxon>
        <taxon>Planctomycetia</taxon>
        <taxon>Pirellulales</taxon>
        <taxon>Lacipirellulaceae</taxon>
        <taxon>Aeoliella</taxon>
    </lineage>
</organism>
<dbReference type="NCBIfam" id="NF003717">
    <property type="entry name" value="PRK05327.1"/>
    <property type="match status" value="1"/>
</dbReference>
<accession>A0A518AUL1</accession>
<dbReference type="GO" id="GO:0019843">
    <property type="term" value="F:rRNA binding"/>
    <property type="evidence" value="ECO:0007669"/>
    <property type="project" value="UniProtKB-UniRule"/>
</dbReference>
<dbReference type="Pfam" id="PF01479">
    <property type="entry name" value="S4"/>
    <property type="match status" value="1"/>
</dbReference>
<dbReference type="OrthoDB" id="9803672at2"/>
<dbReference type="FunFam" id="3.10.290.10:FF:000001">
    <property type="entry name" value="30S ribosomal protein S4"/>
    <property type="match status" value="1"/>
</dbReference>
<dbReference type="EMBL" id="CP036278">
    <property type="protein sequence ID" value="QDU58392.1"/>
    <property type="molecule type" value="Genomic_DNA"/>
</dbReference>
<dbReference type="PANTHER" id="PTHR11831">
    <property type="entry name" value="30S 40S RIBOSOMAL PROTEIN"/>
    <property type="match status" value="1"/>
</dbReference>
<dbReference type="InterPro" id="IPR018079">
    <property type="entry name" value="Ribosomal_uS4_CS"/>
</dbReference>
<dbReference type="GO" id="GO:0006412">
    <property type="term" value="P:translation"/>
    <property type="evidence" value="ECO:0007669"/>
    <property type="project" value="UniProtKB-UniRule"/>
</dbReference>
<dbReference type="InterPro" id="IPR005709">
    <property type="entry name" value="Ribosomal_uS4_bac-type"/>
</dbReference>
<dbReference type="PROSITE" id="PS00632">
    <property type="entry name" value="RIBOSOMAL_S4"/>
    <property type="match status" value="1"/>
</dbReference>
<evidence type="ECO:0000259" key="10">
    <source>
        <dbReference type="SMART" id="SM01390"/>
    </source>
</evidence>
<keyword evidence="4 7" id="KW-0689">Ribosomal protein</keyword>
<dbReference type="InterPro" id="IPR022801">
    <property type="entry name" value="Ribosomal_uS4"/>
</dbReference>
<name>A0A518AUL1_9BACT</name>
<protein>
    <recommendedName>
        <fullName evidence="6 7">Small ribosomal subunit protein uS4</fullName>
    </recommendedName>
</protein>
<dbReference type="InterPro" id="IPR001912">
    <property type="entry name" value="Ribosomal_uS4_N"/>
</dbReference>
<dbReference type="Gene3D" id="1.10.1050.10">
    <property type="entry name" value="Ribosomal Protein S4 Delta 41, Chain A, domain 1"/>
    <property type="match status" value="1"/>
</dbReference>
<dbReference type="CDD" id="cd00165">
    <property type="entry name" value="S4"/>
    <property type="match status" value="1"/>
</dbReference>
<dbReference type="SMART" id="SM01390">
    <property type="entry name" value="Ribosomal_S4"/>
    <property type="match status" value="1"/>
</dbReference>
<evidence type="ECO:0000256" key="4">
    <source>
        <dbReference type="ARBA" id="ARBA00022980"/>
    </source>
</evidence>
<dbReference type="GO" id="GO:0003735">
    <property type="term" value="F:structural constituent of ribosome"/>
    <property type="evidence" value="ECO:0007669"/>
    <property type="project" value="InterPro"/>
</dbReference>
<dbReference type="FunFam" id="1.10.1050.10:FF:000001">
    <property type="entry name" value="30S ribosomal protein S4"/>
    <property type="match status" value="1"/>
</dbReference>
<keyword evidence="12" id="KW-1185">Reference proteome</keyword>
<dbReference type="Proteomes" id="UP000315750">
    <property type="component" value="Chromosome"/>
</dbReference>
<evidence type="ECO:0000256" key="1">
    <source>
        <dbReference type="ARBA" id="ARBA00007465"/>
    </source>
</evidence>
<evidence type="ECO:0000256" key="7">
    <source>
        <dbReference type="HAMAP-Rule" id="MF_01306"/>
    </source>
</evidence>
<dbReference type="PANTHER" id="PTHR11831:SF4">
    <property type="entry name" value="SMALL RIBOSOMAL SUBUNIT PROTEIN US4M"/>
    <property type="match status" value="1"/>
</dbReference>
<comment type="function">
    <text evidence="7">One of the primary rRNA binding proteins, it binds directly to 16S rRNA where it nucleates assembly of the body of the 30S subunit.</text>
</comment>
<evidence type="ECO:0000313" key="11">
    <source>
        <dbReference type="EMBL" id="QDU58392.1"/>
    </source>
</evidence>
<comment type="subunit">
    <text evidence="7">Part of the 30S ribosomal subunit. Contacts protein S5. The interaction surface between S4 and S5 is involved in control of translational fidelity.</text>
</comment>
<gene>
    <name evidence="7 11" type="primary">rpsD</name>
    <name evidence="11" type="ORF">Pan181_46260</name>
</gene>
<dbReference type="NCBIfam" id="TIGR01017">
    <property type="entry name" value="rpsD_bact"/>
    <property type="match status" value="1"/>
</dbReference>
<dbReference type="KEGG" id="amuc:Pan181_46260"/>
<dbReference type="HAMAP" id="MF_01306_B">
    <property type="entry name" value="Ribosomal_uS4_B"/>
    <property type="match status" value="1"/>
</dbReference>
<proteinExistence type="inferred from homology"/>
<dbReference type="SUPFAM" id="SSF55174">
    <property type="entry name" value="Alpha-L RNA-binding motif"/>
    <property type="match status" value="1"/>
</dbReference>
<feature type="domain" description="Small ribosomal subunit protein uS4 N-terminal" evidence="10">
    <location>
        <begin position="3"/>
        <end position="97"/>
    </location>
</feature>
<comment type="function">
    <text evidence="7">With S5 and S12 plays an important role in translational accuracy.</text>
</comment>